<dbReference type="PANTHER" id="PTHR30435:SF1">
    <property type="entry name" value="FLAGELLAR HOOK PROTEIN FLGE"/>
    <property type="match status" value="1"/>
</dbReference>
<dbReference type="GO" id="GO:0071978">
    <property type="term" value="P:bacterial-type flagellum-dependent swarming motility"/>
    <property type="evidence" value="ECO:0007669"/>
    <property type="project" value="TreeGrafter"/>
</dbReference>
<keyword evidence="8" id="KW-0966">Cell projection</keyword>
<dbReference type="GO" id="GO:0009424">
    <property type="term" value="C:bacterial-type flagellum hook"/>
    <property type="evidence" value="ECO:0007669"/>
    <property type="project" value="TreeGrafter"/>
</dbReference>
<dbReference type="InterPro" id="IPR053967">
    <property type="entry name" value="LlgE_F_G-like_D1"/>
</dbReference>
<evidence type="ECO:0000259" key="7">
    <source>
        <dbReference type="Pfam" id="PF22692"/>
    </source>
</evidence>
<organism evidence="8 9">
    <name type="scientific">Formimonas warabiya</name>
    <dbReference type="NCBI Taxonomy" id="1761012"/>
    <lineage>
        <taxon>Bacteria</taxon>
        <taxon>Bacillati</taxon>
        <taxon>Bacillota</taxon>
        <taxon>Clostridia</taxon>
        <taxon>Eubacteriales</taxon>
        <taxon>Peptococcaceae</taxon>
        <taxon>Candidatus Formimonas</taxon>
    </lineage>
</organism>
<dbReference type="OrthoDB" id="9804559at2"/>
<evidence type="ECO:0000313" key="8">
    <source>
        <dbReference type="EMBL" id="ATW25660.1"/>
    </source>
</evidence>
<gene>
    <name evidence="8" type="ORF">DCMF_13600</name>
</gene>
<dbReference type="KEGG" id="fwa:DCMF_13600"/>
<evidence type="ECO:0000256" key="4">
    <source>
        <dbReference type="RuleBase" id="RU362116"/>
    </source>
</evidence>
<dbReference type="NCBIfam" id="TIGR03506">
    <property type="entry name" value="FlgEFG_subfam"/>
    <property type="match status" value="1"/>
</dbReference>
<dbReference type="NCBIfam" id="TIGR02490">
    <property type="entry name" value="flgF"/>
    <property type="match status" value="1"/>
</dbReference>
<dbReference type="Pfam" id="PF06429">
    <property type="entry name" value="Flg_bbr_C"/>
    <property type="match status" value="1"/>
</dbReference>
<comment type="subcellular location">
    <subcellularLocation>
        <location evidence="1 4">Bacterial flagellum basal body</location>
    </subcellularLocation>
</comment>
<dbReference type="GO" id="GO:0005829">
    <property type="term" value="C:cytosol"/>
    <property type="evidence" value="ECO:0007669"/>
    <property type="project" value="TreeGrafter"/>
</dbReference>
<dbReference type="Pfam" id="PF00460">
    <property type="entry name" value="Flg_bb_rod"/>
    <property type="match status" value="1"/>
</dbReference>
<evidence type="ECO:0000259" key="6">
    <source>
        <dbReference type="Pfam" id="PF06429"/>
    </source>
</evidence>
<dbReference type="Pfam" id="PF22692">
    <property type="entry name" value="LlgE_F_G_D1"/>
    <property type="match status" value="1"/>
</dbReference>
<reference evidence="8 9" key="1">
    <citation type="submission" date="2016-10" db="EMBL/GenBank/DDBJ databases">
        <title>Complete Genome Sequence of Peptococcaceae strain DCMF.</title>
        <authorList>
            <person name="Edwards R.J."/>
            <person name="Holland S.I."/>
            <person name="Deshpande N.P."/>
            <person name="Wong Y.K."/>
            <person name="Ertan H."/>
            <person name="Manefield M."/>
            <person name="Russell T.L."/>
            <person name="Lee M.J."/>
        </authorList>
    </citation>
    <scope>NUCLEOTIDE SEQUENCE [LARGE SCALE GENOMIC DNA]</scope>
    <source>
        <strain evidence="8 9">DCMF</strain>
    </source>
</reference>
<feature type="domain" description="Flagellar hook protein FlgE/F/G-like D1" evidence="7">
    <location>
        <begin position="95"/>
        <end position="162"/>
    </location>
</feature>
<dbReference type="GO" id="GO:0030694">
    <property type="term" value="C:bacterial-type flagellum basal body, rod"/>
    <property type="evidence" value="ECO:0007669"/>
    <property type="project" value="InterPro"/>
</dbReference>
<dbReference type="RefSeq" id="WP_148134920.1">
    <property type="nucleotide sequence ID" value="NZ_CP017634.1"/>
</dbReference>
<feature type="domain" description="Flagellar basal body rod protein N-terminal" evidence="5">
    <location>
        <begin position="5"/>
        <end position="35"/>
    </location>
</feature>
<dbReference type="InterPro" id="IPR001444">
    <property type="entry name" value="Flag_bb_rod_N"/>
</dbReference>
<dbReference type="InterPro" id="IPR019776">
    <property type="entry name" value="Flagellar_basal_body_rod_CS"/>
</dbReference>
<dbReference type="Proteomes" id="UP000323521">
    <property type="component" value="Chromosome"/>
</dbReference>
<evidence type="ECO:0000313" key="9">
    <source>
        <dbReference type="Proteomes" id="UP000323521"/>
    </source>
</evidence>
<dbReference type="EMBL" id="CP017634">
    <property type="protein sequence ID" value="ATW25660.1"/>
    <property type="molecule type" value="Genomic_DNA"/>
</dbReference>
<dbReference type="PROSITE" id="PS00588">
    <property type="entry name" value="FLAGELLA_BB_ROD"/>
    <property type="match status" value="1"/>
</dbReference>
<dbReference type="InterPro" id="IPR037925">
    <property type="entry name" value="FlgE/F/G-like"/>
</dbReference>
<dbReference type="AlphaFoldDB" id="A0A3G1KTA9"/>
<dbReference type="InterPro" id="IPR012836">
    <property type="entry name" value="FlgF"/>
</dbReference>
<dbReference type="InterPro" id="IPR010930">
    <property type="entry name" value="Flg_bb/hook_C_dom"/>
</dbReference>
<accession>A0A3G1KTA9</accession>
<comment type="similarity">
    <text evidence="2 4">Belongs to the flagella basal body rod proteins family.</text>
</comment>
<keyword evidence="8" id="KW-0282">Flagellum</keyword>
<feature type="domain" description="Flagellar basal-body/hook protein C-terminal" evidence="6">
    <location>
        <begin position="229"/>
        <end position="272"/>
    </location>
</feature>
<evidence type="ECO:0000259" key="5">
    <source>
        <dbReference type="Pfam" id="PF00460"/>
    </source>
</evidence>
<evidence type="ECO:0000256" key="2">
    <source>
        <dbReference type="ARBA" id="ARBA00009677"/>
    </source>
</evidence>
<proteinExistence type="inferred from homology"/>
<evidence type="ECO:0000256" key="3">
    <source>
        <dbReference type="ARBA" id="ARBA00023143"/>
    </source>
</evidence>
<protein>
    <submittedName>
        <fullName evidence="8">Flagellar basal-body rod protein FlgF</fullName>
    </submittedName>
</protein>
<dbReference type="SUPFAM" id="SSF117143">
    <property type="entry name" value="Flagellar hook protein flgE"/>
    <property type="match status" value="1"/>
</dbReference>
<keyword evidence="9" id="KW-1185">Reference proteome</keyword>
<dbReference type="PANTHER" id="PTHR30435">
    <property type="entry name" value="FLAGELLAR PROTEIN"/>
    <property type="match status" value="1"/>
</dbReference>
<name>A0A3G1KTA9_FORW1</name>
<evidence type="ECO:0000256" key="1">
    <source>
        <dbReference type="ARBA" id="ARBA00004117"/>
    </source>
</evidence>
<keyword evidence="8" id="KW-0969">Cilium</keyword>
<dbReference type="InterPro" id="IPR020013">
    <property type="entry name" value="Flagellar_FlgE/F/G"/>
</dbReference>
<sequence>MIRSLYSGVSGMKNNQTALDVIANNIANVNTPGFKSQKVAFEDLMSQTISNATTSSDTSLGANASQVGVGSTVSGIASNFSQGISQTTERDLDLAINGNGFFVVQDINGRVYYTRDGAFEFDSDGYLVNRNGYRVLSNDGSTIQITDTISSVTVDSSGLLTALDEEGNAVSGSGVNLGVAYILNPESLIREGGNLYSKSASTRVDPDASDTDFGIDIAGNGGRGTVLSHRLEASNVDLTTEFSDMIVTQRAYQANARVITTSDTMLEELINLKR</sequence>
<keyword evidence="3 4" id="KW-0975">Bacterial flagellum</keyword>